<dbReference type="Proteomes" id="UP001055072">
    <property type="component" value="Unassembled WGS sequence"/>
</dbReference>
<evidence type="ECO:0000313" key="1">
    <source>
        <dbReference type="EMBL" id="KAI0087022.1"/>
    </source>
</evidence>
<proteinExistence type="predicted"/>
<accession>A0ACB8TY93</accession>
<comment type="caution">
    <text evidence="1">The sequence shown here is derived from an EMBL/GenBank/DDBJ whole genome shotgun (WGS) entry which is preliminary data.</text>
</comment>
<keyword evidence="2" id="KW-1185">Reference proteome</keyword>
<name>A0ACB8TY93_9APHY</name>
<protein>
    <submittedName>
        <fullName evidence="1">Uncharacterized protein</fullName>
    </submittedName>
</protein>
<organism evidence="1 2">
    <name type="scientific">Irpex rosettiformis</name>
    <dbReference type="NCBI Taxonomy" id="378272"/>
    <lineage>
        <taxon>Eukaryota</taxon>
        <taxon>Fungi</taxon>
        <taxon>Dikarya</taxon>
        <taxon>Basidiomycota</taxon>
        <taxon>Agaricomycotina</taxon>
        <taxon>Agaricomycetes</taxon>
        <taxon>Polyporales</taxon>
        <taxon>Irpicaceae</taxon>
        <taxon>Irpex</taxon>
    </lineage>
</organism>
<gene>
    <name evidence="1" type="ORF">BDY19DRAFT_986340</name>
</gene>
<sequence length="585" mass="64099">MDIAFDTTWCPTCSRQILPKRIQVPVTPQPPAAAPAPPPSSPISLPELTLLAAETKSEQSQTRVARNKTVRARNGGLVHGTGRVKPNGTIKRPSPSNPTAARKQASAPVPPPSPTLPAQPTAPVRHRTVIDPSPTPLYCSDECRLADMQSISGLNINYNPERHGSPTVPTTAPSRAVNEEDSSDSSIGSSLESEVSSVSARSSSPTPSTQRKPRSGPIPIGYAALASIYDLPPCPPPPPFQPDPKPEPVKHNPSEEYTSGIIMAARRIQSVLGPQEKRKPSWSTPASKLSTAYANQAYALGYSGSQQHREVIPGWTDGSDKWRASVYSFARPSEDVDVSPQGDYDNRNDAYRGFVSTPCRSRGVFSTMGELKEGEESKPERMQRVASHPCTRARSEAEELYTRWDMSFTRRCESRTSASHQATLVSTSPASSTHSLPAYSSRKTRNILKKGAEGKLLVPNVQMKRTDSSMSLERMSLSRQGSETSVSRSKLARTESTSGSSVTEEDEIDDTLSTLDFRPKKACSPPMSSEPWYQNESTYPLLHIPRKEKKMIKKVIDGKEVIQEVVVEVFPERKRLFLFPGRDQN</sequence>
<evidence type="ECO:0000313" key="2">
    <source>
        <dbReference type="Proteomes" id="UP001055072"/>
    </source>
</evidence>
<reference evidence="1" key="1">
    <citation type="journal article" date="2021" name="Environ. Microbiol.">
        <title>Gene family expansions and transcriptome signatures uncover fungal adaptations to wood decay.</title>
        <authorList>
            <person name="Hage H."/>
            <person name="Miyauchi S."/>
            <person name="Viragh M."/>
            <person name="Drula E."/>
            <person name="Min B."/>
            <person name="Chaduli D."/>
            <person name="Navarro D."/>
            <person name="Favel A."/>
            <person name="Norest M."/>
            <person name="Lesage-Meessen L."/>
            <person name="Balint B."/>
            <person name="Merenyi Z."/>
            <person name="de Eugenio L."/>
            <person name="Morin E."/>
            <person name="Martinez A.T."/>
            <person name="Baldrian P."/>
            <person name="Stursova M."/>
            <person name="Martinez M.J."/>
            <person name="Novotny C."/>
            <person name="Magnuson J.K."/>
            <person name="Spatafora J.W."/>
            <person name="Maurice S."/>
            <person name="Pangilinan J."/>
            <person name="Andreopoulos W."/>
            <person name="LaButti K."/>
            <person name="Hundley H."/>
            <person name="Na H."/>
            <person name="Kuo A."/>
            <person name="Barry K."/>
            <person name="Lipzen A."/>
            <person name="Henrissat B."/>
            <person name="Riley R."/>
            <person name="Ahrendt S."/>
            <person name="Nagy L.G."/>
            <person name="Grigoriev I.V."/>
            <person name="Martin F."/>
            <person name="Rosso M.N."/>
        </authorList>
    </citation>
    <scope>NUCLEOTIDE SEQUENCE</scope>
    <source>
        <strain evidence="1">CBS 384.51</strain>
    </source>
</reference>
<dbReference type="EMBL" id="MU274920">
    <property type="protein sequence ID" value="KAI0087022.1"/>
    <property type="molecule type" value="Genomic_DNA"/>
</dbReference>